<proteinExistence type="predicted"/>
<accession>A0A2C5W524</accession>
<comment type="caution">
    <text evidence="1">The sequence shown here is derived from an EMBL/GenBank/DDBJ whole genome shotgun (WGS) entry which is preliminary data.</text>
</comment>
<name>A0A2C5W524_PSEPU</name>
<dbReference type="RefSeq" id="WP_098963820.1">
    <property type="nucleotide sequence ID" value="NZ_PDKZ01000002.1"/>
</dbReference>
<organism evidence="1 2">
    <name type="scientific">Pseudomonas putida</name>
    <name type="common">Arthrobacter siderocapsulatus</name>
    <dbReference type="NCBI Taxonomy" id="303"/>
    <lineage>
        <taxon>Bacteria</taxon>
        <taxon>Pseudomonadati</taxon>
        <taxon>Pseudomonadota</taxon>
        <taxon>Gammaproteobacteria</taxon>
        <taxon>Pseudomonadales</taxon>
        <taxon>Pseudomonadaceae</taxon>
        <taxon>Pseudomonas</taxon>
    </lineage>
</organism>
<sequence>MERSPDLLASIVHYCVKATAEWDLNISALELFQNLSVEKAEEWPLYLVNGHIRLLADVGYVEMSDDDLVKVVRITWAGYDYLDSVSKRPVLSDNPFMSHG</sequence>
<protein>
    <submittedName>
        <fullName evidence="1">Uncharacterized protein</fullName>
    </submittedName>
</protein>
<dbReference type="Proteomes" id="UP000222460">
    <property type="component" value="Unassembled WGS sequence"/>
</dbReference>
<evidence type="ECO:0000313" key="1">
    <source>
        <dbReference type="EMBL" id="PHH38704.1"/>
    </source>
</evidence>
<gene>
    <name evidence="1" type="ORF">CRX57_00450</name>
</gene>
<dbReference type="AlphaFoldDB" id="A0A2C5W524"/>
<evidence type="ECO:0000313" key="2">
    <source>
        <dbReference type="Proteomes" id="UP000222460"/>
    </source>
</evidence>
<dbReference type="EMBL" id="PDKZ01000002">
    <property type="protein sequence ID" value="PHH38704.1"/>
    <property type="molecule type" value="Genomic_DNA"/>
</dbReference>
<reference evidence="2" key="1">
    <citation type="submission" date="2017-10" db="EMBL/GenBank/DDBJ databases">
        <title>FDA dAtabase for Regulatory Grade micrObial Sequences (FDA-ARGOS): Supporting development and validation of Infectious Disease Dx tests.</title>
        <authorList>
            <person name="Goldberg B."/>
            <person name="Campos J."/>
            <person name="Tallon L."/>
            <person name="Sadzewicz L."/>
            <person name="Ott S."/>
            <person name="Zhao X."/>
            <person name="Nagaraj S."/>
            <person name="Vavikolanu K."/>
            <person name="Aluvathingal J."/>
            <person name="Nadendla S."/>
            <person name="Geyer C."/>
            <person name="Sichtig H."/>
        </authorList>
    </citation>
    <scope>NUCLEOTIDE SEQUENCE [LARGE SCALE GENOMIC DNA]</scope>
    <source>
        <strain evidence="2">FDAARGOS_376</strain>
    </source>
</reference>